<organism evidence="1 2">
    <name type="scientific">Actinoallomurus bryophytorum</name>
    <dbReference type="NCBI Taxonomy" id="1490222"/>
    <lineage>
        <taxon>Bacteria</taxon>
        <taxon>Bacillati</taxon>
        <taxon>Actinomycetota</taxon>
        <taxon>Actinomycetes</taxon>
        <taxon>Streptosporangiales</taxon>
        <taxon>Thermomonosporaceae</taxon>
        <taxon>Actinoallomurus</taxon>
    </lineage>
</organism>
<dbReference type="RefSeq" id="WP_141957189.1">
    <property type="nucleotide sequence ID" value="NZ_VFOZ01000001.1"/>
</dbReference>
<keyword evidence="2" id="KW-1185">Reference proteome</keyword>
<reference evidence="1 2" key="1">
    <citation type="submission" date="2019-06" db="EMBL/GenBank/DDBJ databases">
        <title>Sequencing the genomes of 1000 actinobacteria strains.</title>
        <authorList>
            <person name="Klenk H.-P."/>
        </authorList>
    </citation>
    <scope>NUCLEOTIDE SEQUENCE [LARGE SCALE GENOMIC DNA]</scope>
    <source>
        <strain evidence="1 2">DSM 102200</strain>
    </source>
</reference>
<accession>A0A543CNE1</accession>
<proteinExistence type="predicted"/>
<dbReference type="InterPro" id="IPR049975">
    <property type="entry name" value="SAV_915-like_dom"/>
</dbReference>
<evidence type="ECO:0000313" key="2">
    <source>
        <dbReference type="Proteomes" id="UP000316096"/>
    </source>
</evidence>
<comment type="caution">
    <text evidence="1">The sequence shown here is derived from an EMBL/GenBank/DDBJ whole genome shotgun (WGS) entry which is preliminary data.</text>
</comment>
<dbReference type="Proteomes" id="UP000316096">
    <property type="component" value="Unassembled WGS sequence"/>
</dbReference>
<evidence type="ECO:0000313" key="1">
    <source>
        <dbReference type="EMBL" id="TQL98612.1"/>
    </source>
</evidence>
<dbReference type="EMBL" id="VFOZ01000001">
    <property type="protein sequence ID" value="TQL98612.1"/>
    <property type="molecule type" value="Genomic_DNA"/>
</dbReference>
<protein>
    <submittedName>
        <fullName evidence="1">Uncharacterized protein</fullName>
    </submittedName>
</protein>
<dbReference type="AlphaFoldDB" id="A0A543CNE1"/>
<name>A0A543CNE1_9ACTN</name>
<sequence length="163" mass="16954">MSELGLMVVPVRAGSGMVSLRCGRLPTGERVGIAFTTEERLTETMGPGQEWIHLHERALRAMLRPLGVTRIQLDPNVLATTTAGSAVPVAVGADGALGAMPWRAVTAAGVVAVRVSRAGRPSSCGPSPMLSCGFGLNPLDVQVSLSALVDETPRTVGCSHEEL</sequence>
<dbReference type="OrthoDB" id="4238227at2"/>
<dbReference type="NCBIfam" id="NF042914">
    <property type="entry name" value="SAV915_dom"/>
    <property type="match status" value="1"/>
</dbReference>
<gene>
    <name evidence="1" type="ORF">FB559_4239</name>
</gene>